<proteinExistence type="predicted"/>
<feature type="signal peptide" evidence="2">
    <location>
        <begin position="1"/>
        <end position="16"/>
    </location>
</feature>
<dbReference type="Proteomes" id="UP000005239">
    <property type="component" value="Unassembled WGS sequence"/>
</dbReference>
<feature type="domain" description="Carboxylesterase type B" evidence="3">
    <location>
        <begin position="23"/>
        <end position="247"/>
    </location>
</feature>
<dbReference type="FunFam" id="3.40.50.1820:FF:000823">
    <property type="entry name" value="Protein CBG23034"/>
    <property type="match status" value="1"/>
</dbReference>
<dbReference type="SUPFAM" id="SSF53474">
    <property type="entry name" value="alpha/beta-Hydrolases"/>
    <property type="match status" value="1"/>
</dbReference>
<protein>
    <recommendedName>
        <fullName evidence="3">Carboxylesterase type B domain-containing protein</fullName>
    </recommendedName>
</protein>
<feature type="region of interest" description="Disordered" evidence="1">
    <location>
        <begin position="480"/>
        <end position="503"/>
    </location>
</feature>
<organism evidence="4 5">
    <name type="scientific">Pristionchus pacificus</name>
    <name type="common">Parasitic nematode worm</name>
    <dbReference type="NCBI Taxonomy" id="54126"/>
    <lineage>
        <taxon>Eukaryota</taxon>
        <taxon>Metazoa</taxon>
        <taxon>Ecdysozoa</taxon>
        <taxon>Nematoda</taxon>
        <taxon>Chromadorea</taxon>
        <taxon>Rhabditida</taxon>
        <taxon>Rhabditina</taxon>
        <taxon>Diplogasteromorpha</taxon>
        <taxon>Diplogasteroidea</taxon>
        <taxon>Neodiplogasteridae</taxon>
        <taxon>Pristionchus</taxon>
    </lineage>
</organism>
<keyword evidence="5" id="KW-1185">Reference proteome</keyword>
<evidence type="ECO:0000256" key="1">
    <source>
        <dbReference type="SAM" id="MobiDB-lite"/>
    </source>
</evidence>
<feature type="domain" description="Carboxylesterase type B" evidence="3">
    <location>
        <begin position="472"/>
        <end position="654"/>
    </location>
</feature>
<keyword evidence="2" id="KW-0732">Signal</keyword>
<accession>A0A8R1Z6R8</accession>
<evidence type="ECO:0000313" key="4">
    <source>
        <dbReference type="EnsemblMetazoa" id="PPA47097.1"/>
    </source>
</evidence>
<sequence length="721" mass="79443">MSFLIVLFLVPSCLLAQNQRYVTVTTPQGAMQGAKLDYGTNTNDLYYGSAYSFLGVPYAQPPTGQLRFSEPVPMQPSNQLYDATYLRGRCPQAGVSPGPVSEDCLYLNIFTTQVGNTTSLNAVMIFIGGEGGFTRGGANEAEIPGTVRNLASRGVVVVTVQYRLGALGFFNLANSGVPANLGMQDQVMALQWIQENIRSFGGDPNRMTLCGHADGACAVAAHALSPMSNDLFQQAILQSGSIYTCYQDTPQPATTPMPTLQRDPGLAYQPLNQQQQGQQQQQQQQPYQQQQQQYVPPYTTTPTPRQQTVADEDPSLQLAMAMCNVSSDQLRAGYSNARLRTCLQSLTVDVFVQFQGYRTSKWVIVRDNSFMPGSPQSLSQNARRIPMIIGTVQDEDADYVFRMIADGSARGQSEQQLFDGWFVDFAKKNKINGTDASQVKNIIENNYGITQQPQQNQQFYNPPQNGNNGQNQNYQIVSQSNANTYNPNNGNNQMQPTNNGYQQQTYSNTQFSQSTGGNNQQTMQYLQVISKISSDANGVSQSVSQVNLVQQQGADTRLFQFTHVSELGRSNVPNTGDWKPVFRGQDQYFLFMSQTVWTTGQPTAADMRVANEMGQKWTDFAKTGQVQNWQSTPPGQYNYCNLNAQPTMQQNYAPTARAVFNDQVYPIVQQATNTAPFIPSPVPSPPLAANQNANVMVHNSNGSSSWSVSFSIPASSLLPFR</sequence>
<reference evidence="4" key="2">
    <citation type="submission" date="2022-06" db="UniProtKB">
        <authorList>
            <consortium name="EnsemblMetazoa"/>
        </authorList>
    </citation>
    <scope>IDENTIFICATION</scope>
    <source>
        <strain evidence="4">PS312</strain>
    </source>
</reference>
<feature type="region of interest" description="Disordered" evidence="1">
    <location>
        <begin position="271"/>
        <end position="309"/>
    </location>
</feature>
<dbReference type="AlphaFoldDB" id="A0A8R1Z6R8"/>
<name>A0A8R1Z6R8_PRIPA</name>
<dbReference type="Gene3D" id="3.40.50.1820">
    <property type="entry name" value="alpha/beta hydrolase"/>
    <property type="match status" value="2"/>
</dbReference>
<evidence type="ECO:0000313" key="5">
    <source>
        <dbReference type="Proteomes" id="UP000005239"/>
    </source>
</evidence>
<dbReference type="InterPro" id="IPR050309">
    <property type="entry name" value="Type-B_Carboxylest/Lipase"/>
</dbReference>
<feature type="compositionally biased region" description="Low complexity" evidence="1">
    <location>
        <begin position="480"/>
        <end position="500"/>
    </location>
</feature>
<feature type="chain" id="PRO_5035870159" description="Carboxylesterase type B domain-containing protein" evidence="2">
    <location>
        <begin position="17"/>
        <end position="721"/>
    </location>
</feature>
<gene>
    <name evidence="4" type="primary">WBGene00304956</name>
</gene>
<dbReference type="Pfam" id="PF00135">
    <property type="entry name" value="COesterase"/>
    <property type="match status" value="2"/>
</dbReference>
<feature type="compositionally biased region" description="Low complexity" evidence="1">
    <location>
        <begin position="271"/>
        <end position="308"/>
    </location>
</feature>
<dbReference type="EnsemblMetazoa" id="PPA47097.1">
    <property type="protein sequence ID" value="PPA47097.1"/>
    <property type="gene ID" value="WBGene00304956"/>
</dbReference>
<reference evidence="5" key="1">
    <citation type="journal article" date="2008" name="Nat. Genet.">
        <title>The Pristionchus pacificus genome provides a unique perspective on nematode lifestyle and parasitism.</title>
        <authorList>
            <person name="Dieterich C."/>
            <person name="Clifton S.W."/>
            <person name="Schuster L.N."/>
            <person name="Chinwalla A."/>
            <person name="Delehaunty K."/>
            <person name="Dinkelacker I."/>
            <person name="Fulton L."/>
            <person name="Fulton R."/>
            <person name="Godfrey J."/>
            <person name="Minx P."/>
            <person name="Mitreva M."/>
            <person name="Roeseler W."/>
            <person name="Tian H."/>
            <person name="Witte H."/>
            <person name="Yang S.P."/>
            <person name="Wilson R.K."/>
            <person name="Sommer R.J."/>
        </authorList>
    </citation>
    <scope>NUCLEOTIDE SEQUENCE [LARGE SCALE GENOMIC DNA]</scope>
    <source>
        <strain evidence="5">PS312</strain>
    </source>
</reference>
<evidence type="ECO:0000259" key="3">
    <source>
        <dbReference type="Pfam" id="PF00135"/>
    </source>
</evidence>
<evidence type="ECO:0000256" key="2">
    <source>
        <dbReference type="SAM" id="SignalP"/>
    </source>
</evidence>
<dbReference type="InterPro" id="IPR029058">
    <property type="entry name" value="AB_hydrolase_fold"/>
</dbReference>
<dbReference type="PANTHER" id="PTHR11559">
    <property type="entry name" value="CARBOXYLESTERASE"/>
    <property type="match status" value="1"/>
</dbReference>
<dbReference type="InterPro" id="IPR002018">
    <property type="entry name" value="CarbesteraseB"/>
</dbReference>